<evidence type="ECO:0000313" key="1">
    <source>
        <dbReference type="EMBL" id="QDZ39180.1"/>
    </source>
</evidence>
<evidence type="ECO:0000313" key="2">
    <source>
        <dbReference type="Proteomes" id="UP000318453"/>
    </source>
</evidence>
<dbReference type="RefSeq" id="WP_146294786.1">
    <property type="nucleotide sequence ID" value="NZ_CP042326.1"/>
</dbReference>
<protein>
    <submittedName>
        <fullName evidence="1">Uncharacterized protein</fullName>
    </submittedName>
</protein>
<proteinExistence type="predicted"/>
<accession>A0A5B8NLN1</accession>
<dbReference type="OrthoDB" id="557974at2"/>
<dbReference type="Proteomes" id="UP000318453">
    <property type="component" value="Chromosome"/>
</dbReference>
<reference evidence="1 2" key="1">
    <citation type="submission" date="2019-08" db="EMBL/GenBank/DDBJ databases">
        <title>Carotenoids and Carotenoid Binding Proteins in the Halophilic Cyanobacterium Euhalothece sp. ZM00.</title>
        <authorList>
            <person name="Cho S.M."/>
            <person name="Song J.Y."/>
            <person name="Park Y.-I."/>
        </authorList>
    </citation>
    <scope>NUCLEOTIDE SEQUENCE [LARGE SCALE GENOMIC DNA]</scope>
    <source>
        <strain evidence="1 2">Z-M001</strain>
    </source>
</reference>
<dbReference type="KEGG" id="enn:FRE64_04075"/>
<gene>
    <name evidence="1" type="ORF">FRE64_04075</name>
</gene>
<organism evidence="1 2">
    <name type="scientific">Euhalothece natronophila Z-M001</name>
    <dbReference type="NCBI Taxonomy" id="522448"/>
    <lineage>
        <taxon>Bacteria</taxon>
        <taxon>Bacillati</taxon>
        <taxon>Cyanobacteriota</taxon>
        <taxon>Cyanophyceae</taxon>
        <taxon>Oscillatoriophycideae</taxon>
        <taxon>Chroococcales</taxon>
        <taxon>Halothecacae</taxon>
        <taxon>Halothece cluster</taxon>
        <taxon>Euhalothece</taxon>
    </lineage>
</organism>
<name>A0A5B8NLN1_9CHRO</name>
<dbReference type="AlphaFoldDB" id="A0A5B8NLN1"/>
<sequence>MTTETTLFSNAPEISADDYCVFGVATCYIREEGETKEVEVIEPLPSSSLESVLQGSATSYKMIAAKMVKEVFDGENLIKPDDFPQGADFGSDLTERIIAAVRTYKYHDHLQSSFPLGTVKTDLNHSIKRKRVLNAERMVRTEDNVKQHPHTHTTV</sequence>
<keyword evidence="2" id="KW-1185">Reference proteome</keyword>
<dbReference type="EMBL" id="CP042326">
    <property type="protein sequence ID" value="QDZ39180.1"/>
    <property type="molecule type" value="Genomic_DNA"/>
</dbReference>